<dbReference type="Gene3D" id="1.25.40.10">
    <property type="entry name" value="Tetratricopeptide repeat domain"/>
    <property type="match status" value="1"/>
</dbReference>
<evidence type="ECO:0008006" key="3">
    <source>
        <dbReference type="Google" id="ProtNLM"/>
    </source>
</evidence>
<reference evidence="1" key="2">
    <citation type="submission" date="2020-08" db="EMBL/GenBank/DDBJ databases">
        <title>Plant Genome Project.</title>
        <authorList>
            <person name="Zhang R.-G."/>
        </authorList>
    </citation>
    <scope>NUCLEOTIDE SEQUENCE</scope>
    <source>
        <strain evidence="1">Huo1</strain>
        <tissue evidence="1">Leaf</tissue>
    </source>
</reference>
<dbReference type="GO" id="GO:0003723">
    <property type="term" value="F:RNA binding"/>
    <property type="evidence" value="ECO:0007669"/>
    <property type="project" value="InterPro"/>
</dbReference>
<dbReference type="InterPro" id="IPR046960">
    <property type="entry name" value="PPR_At4g14850-like_plant"/>
</dbReference>
<proteinExistence type="predicted"/>
<dbReference type="InterPro" id="IPR011990">
    <property type="entry name" value="TPR-like_helical_dom_sf"/>
</dbReference>
<accession>A0A8X8WCH2</accession>
<dbReference type="PANTHER" id="PTHR47926:SF419">
    <property type="entry name" value="(WILD MALAYSIAN BANANA) HYPOTHETICAL PROTEIN"/>
    <property type="match status" value="1"/>
</dbReference>
<keyword evidence="2" id="KW-1185">Reference proteome</keyword>
<dbReference type="PANTHER" id="PTHR47926">
    <property type="entry name" value="PENTATRICOPEPTIDE REPEAT-CONTAINING PROTEIN"/>
    <property type="match status" value="1"/>
</dbReference>
<evidence type="ECO:0000313" key="2">
    <source>
        <dbReference type="Proteomes" id="UP000298416"/>
    </source>
</evidence>
<evidence type="ECO:0000313" key="1">
    <source>
        <dbReference type="EMBL" id="KAG6391833.1"/>
    </source>
</evidence>
<dbReference type="EMBL" id="PNBA02000019">
    <property type="protein sequence ID" value="KAG6391833.1"/>
    <property type="molecule type" value="Genomic_DNA"/>
</dbReference>
<name>A0A8X8WCH2_SALSN</name>
<sequence length="117" mass="13259">MEEIHNIRPNQRHYTCVGSMLSRACCLHEAEEFIASMLCEPEANAWSGLLCSVAAEPMGTRNWARGRLRSSQILRRRAYVLLSNSYAWGGRWVDAMKTRDVMSRKGSRRVGVAVGWS</sequence>
<dbReference type="AlphaFoldDB" id="A0A8X8WCH2"/>
<protein>
    <recommendedName>
        <fullName evidence="3">Pentatricopeptide repeat-containing protein</fullName>
    </recommendedName>
</protein>
<dbReference type="Proteomes" id="UP000298416">
    <property type="component" value="Unassembled WGS sequence"/>
</dbReference>
<gene>
    <name evidence="1" type="ORF">SASPL_149594</name>
</gene>
<organism evidence="1">
    <name type="scientific">Salvia splendens</name>
    <name type="common">Scarlet sage</name>
    <dbReference type="NCBI Taxonomy" id="180675"/>
    <lineage>
        <taxon>Eukaryota</taxon>
        <taxon>Viridiplantae</taxon>
        <taxon>Streptophyta</taxon>
        <taxon>Embryophyta</taxon>
        <taxon>Tracheophyta</taxon>
        <taxon>Spermatophyta</taxon>
        <taxon>Magnoliopsida</taxon>
        <taxon>eudicotyledons</taxon>
        <taxon>Gunneridae</taxon>
        <taxon>Pentapetalae</taxon>
        <taxon>asterids</taxon>
        <taxon>lamiids</taxon>
        <taxon>Lamiales</taxon>
        <taxon>Lamiaceae</taxon>
        <taxon>Nepetoideae</taxon>
        <taxon>Mentheae</taxon>
        <taxon>Salviinae</taxon>
        <taxon>Salvia</taxon>
        <taxon>Salvia subgen. Calosphace</taxon>
        <taxon>core Calosphace</taxon>
    </lineage>
</organism>
<reference evidence="1" key="1">
    <citation type="submission" date="2018-01" db="EMBL/GenBank/DDBJ databases">
        <authorList>
            <person name="Mao J.F."/>
        </authorList>
    </citation>
    <scope>NUCLEOTIDE SEQUENCE</scope>
    <source>
        <strain evidence="1">Huo1</strain>
        <tissue evidence="1">Leaf</tissue>
    </source>
</reference>
<dbReference type="GO" id="GO:0009451">
    <property type="term" value="P:RNA modification"/>
    <property type="evidence" value="ECO:0007669"/>
    <property type="project" value="InterPro"/>
</dbReference>
<comment type="caution">
    <text evidence="1">The sequence shown here is derived from an EMBL/GenBank/DDBJ whole genome shotgun (WGS) entry which is preliminary data.</text>
</comment>